<keyword evidence="3" id="KW-0812">Transmembrane</keyword>
<keyword evidence="3" id="KW-1133">Transmembrane helix</keyword>
<dbReference type="RefSeq" id="XP_024663324.1">
    <property type="nucleotide sequence ID" value="XM_024807556.1"/>
</dbReference>
<feature type="domain" description="Transferrin receptor-like dimerisation" evidence="5">
    <location>
        <begin position="606"/>
        <end position="722"/>
    </location>
</feature>
<accession>A0A2T0FEE9</accession>
<feature type="transmembrane region" description="Helical" evidence="3">
    <location>
        <begin position="26"/>
        <end position="46"/>
    </location>
</feature>
<evidence type="ECO:0000256" key="3">
    <source>
        <dbReference type="SAM" id="Phobius"/>
    </source>
</evidence>
<dbReference type="InterPro" id="IPR003137">
    <property type="entry name" value="PA_domain"/>
</dbReference>
<dbReference type="PANTHER" id="PTHR10404">
    <property type="entry name" value="N-ACETYLATED-ALPHA-LINKED ACIDIC DIPEPTIDASE"/>
    <property type="match status" value="1"/>
</dbReference>
<dbReference type="Gene3D" id="1.20.930.40">
    <property type="entry name" value="Transferrin receptor-like, dimerisation domain"/>
    <property type="match status" value="1"/>
</dbReference>
<dbReference type="STRING" id="45607.A0A2T0FEE9"/>
<protein>
    <recommendedName>
        <fullName evidence="9">Glutamate carboxypeptidase 2</fullName>
    </recommendedName>
</protein>
<reference evidence="7 8" key="1">
    <citation type="submission" date="2017-04" db="EMBL/GenBank/DDBJ databases">
        <title>Genome sequencing of [Candida] sorbophila.</title>
        <authorList>
            <person name="Ahn J.O."/>
        </authorList>
    </citation>
    <scope>NUCLEOTIDE SEQUENCE [LARGE SCALE GENOMIC DNA]</scope>
    <source>
        <strain evidence="7 8">DS02</strain>
    </source>
</reference>
<dbReference type="CDD" id="cd08022">
    <property type="entry name" value="M28_PSMA_like"/>
    <property type="match status" value="1"/>
</dbReference>
<dbReference type="InterPro" id="IPR036757">
    <property type="entry name" value="TFR-like_dimer_dom_sf"/>
</dbReference>
<name>A0A2T0FEE9_9ASCO</name>
<dbReference type="CDD" id="cd02121">
    <property type="entry name" value="PA_GCPII_like"/>
    <property type="match status" value="1"/>
</dbReference>
<dbReference type="GeneID" id="36514747"/>
<dbReference type="Pfam" id="PF02225">
    <property type="entry name" value="PA"/>
    <property type="match status" value="1"/>
</dbReference>
<dbReference type="Pfam" id="PF04253">
    <property type="entry name" value="TFR_dimer"/>
    <property type="match status" value="1"/>
</dbReference>
<keyword evidence="3" id="KW-0472">Membrane</keyword>
<dbReference type="FunFam" id="3.50.30.30:FF:000008">
    <property type="entry name" value="Glutamate carboxypeptidase 2"/>
    <property type="match status" value="1"/>
</dbReference>
<dbReference type="SUPFAM" id="SSF47672">
    <property type="entry name" value="Transferrin receptor-like dimerisation domain"/>
    <property type="match status" value="1"/>
</dbReference>
<evidence type="ECO:0000313" key="7">
    <source>
        <dbReference type="EMBL" id="PRT53378.1"/>
    </source>
</evidence>
<dbReference type="Pfam" id="PF04389">
    <property type="entry name" value="Peptidase_M28"/>
    <property type="match status" value="1"/>
</dbReference>
<dbReference type="PANTHER" id="PTHR10404:SF46">
    <property type="entry name" value="VACUOLAR PROTEIN SORTING-ASSOCIATED PROTEIN 70"/>
    <property type="match status" value="1"/>
</dbReference>
<dbReference type="Proteomes" id="UP000238350">
    <property type="component" value="Unassembled WGS sequence"/>
</dbReference>
<comment type="similarity">
    <text evidence="1">Belongs to the peptidase M28 family. M28B subfamily.</text>
</comment>
<feature type="domain" description="PA" evidence="4">
    <location>
        <begin position="176"/>
        <end position="251"/>
    </location>
</feature>
<dbReference type="InterPro" id="IPR046450">
    <property type="entry name" value="PA_dom_sf"/>
</dbReference>
<dbReference type="InterPro" id="IPR007365">
    <property type="entry name" value="TFR-like_dimer_dom"/>
</dbReference>
<dbReference type="SUPFAM" id="SSF53187">
    <property type="entry name" value="Zn-dependent exopeptidases"/>
    <property type="match status" value="1"/>
</dbReference>
<dbReference type="AlphaFoldDB" id="A0A2T0FEE9"/>
<evidence type="ECO:0000259" key="4">
    <source>
        <dbReference type="Pfam" id="PF02225"/>
    </source>
</evidence>
<dbReference type="InterPro" id="IPR039373">
    <property type="entry name" value="Peptidase_M28B"/>
</dbReference>
<dbReference type="Gene3D" id="3.40.630.10">
    <property type="entry name" value="Zn peptidases"/>
    <property type="match status" value="1"/>
</dbReference>
<evidence type="ECO:0008006" key="9">
    <source>
        <dbReference type="Google" id="ProtNLM"/>
    </source>
</evidence>
<sequence>MEHEHAENVPLVRVVEPRKSRFPQRMCFYTVAGIITLTVAQLIFLARTSAARDWDHLHHSRFSRQQVRRIISQEVSTESIANFSKVYYDGEPHLGGDGPELTAYTQDKFLQFGLETRLESYEVLLNRPISHRAALIDGDKVVYELSLEEDVQAQDPSTRRPNRIPTFHGYSASGNVTAKFVFANYGQKSDFQALEKAGVSCEGKVVLMRYGKIYRGNKVLHAQSRGAKAVLIYSDSSLDGDITTDNGYKYYPEGPARNPSMVERGMVFDLTQYPGDPTTPGRASHPGSDRIEPETLPKIPSLPISYLDAKPLLDALEGHGPAIWDNISSGPSTLEVLVENEQDYDYHTITNVIGEIPGLLDEEVIVGNHRDAWILGGADPNSGTAVVMEVARVLGDLYLRGWRPYRRIVFASWDAEEYGMVGSTEWVEDHARRLNRKALAYLNIDLGYSGDQFAVKASPLLEAAIKDATRFVDDPYGRHETVYDDWMASPVAGVRPLGSGSDYTAFFNHLGIPSADLRYQFRDGNPAYHYHSNYDSLHWMENYGDPDFEAHAALSKVLALTVINLVGHGVVPIRTRSYAVLMDRVLRQYLSNMETQEVRDVLETAEYLLDAASSYDNQLERLSREYFRDYAWYHFITKFANMCRIKVANFKLVRLERIFLHKDGIDGRPWYKHIVFAPHRDDGYAPALFPGLIEAIEDSDTEKLDKWIEIVHRALKTALHTIAN</sequence>
<keyword evidence="8" id="KW-1185">Reference proteome</keyword>
<dbReference type="EMBL" id="NDIQ01000001">
    <property type="protein sequence ID" value="PRT53378.1"/>
    <property type="molecule type" value="Genomic_DNA"/>
</dbReference>
<evidence type="ECO:0000313" key="8">
    <source>
        <dbReference type="Proteomes" id="UP000238350"/>
    </source>
</evidence>
<feature type="region of interest" description="Disordered" evidence="2">
    <location>
        <begin position="276"/>
        <end position="295"/>
    </location>
</feature>
<dbReference type="Gene3D" id="3.50.30.30">
    <property type="match status" value="1"/>
</dbReference>
<organism evidence="7 8">
    <name type="scientific">Wickerhamiella sorbophila</name>
    <dbReference type="NCBI Taxonomy" id="45607"/>
    <lineage>
        <taxon>Eukaryota</taxon>
        <taxon>Fungi</taxon>
        <taxon>Dikarya</taxon>
        <taxon>Ascomycota</taxon>
        <taxon>Saccharomycotina</taxon>
        <taxon>Dipodascomycetes</taxon>
        <taxon>Dipodascales</taxon>
        <taxon>Trichomonascaceae</taxon>
        <taxon>Wickerhamiella</taxon>
    </lineage>
</organism>
<evidence type="ECO:0000259" key="5">
    <source>
        <dbReference type="Pfam" id="PF04253"/>
    </source>
</evidence>
<evidence type="ECO:0000259" key="6">
    <source>
        <dbReference type="Pfam" id="PF04389"/>
    </source>
</evidence>
<dbReference type="OrthoDB" id="5841748at2759"/>
<dbReference type="InterPro" id="IPR007484">
    <property type="entry name" value="Peptidase_M28"/>
</dbReference>
<dbReference type="FunFam" id="3.40.630.10:FF:000101">
    <property type="entry name" value="N-acetylated alpha-linked acidic dipeptidase like 1"/>
    <property type="match status" value="1"/>
</dbReference>
<proteinExistence type="inferred from homology"/>
<dbReference type="GO" id="GO:0004180">
    <property type="term" value="F:carboxypeptidase activity"/>
    <property type="evidence" value="ECO:0007669"/>
    <property type="project" value="TreeGrafter"/>
</dbReference>
<evidence type="ECO:0000256" key="1">
    <source>
        <dbReference type="ARBA" id="ARBA00005634"/>
    </source>
</evidence>
<dbReference type="SUPFAM" id="SSF52025">
    <property type="entry name" value="PA domain"/>
    <property type="match status" value="1"/>
</dbReference>
<evidence type="ECO:0000256" key="2">
    <source>
        <dbReference type="SAM" id="MobiDB-lite"/>
    </source>
</evidence>
<feature type="domain" description="Peptidase M28" evidence="6">
    <location>
        <begin position="351"/>
        <end position="537"/>
    </location>
</feature>
<comment type="caution">
    <text evidence="7">The sequence shown here is derived from an EMBL/GenBank/DDBJ whole genome shotgun (WGS) entry which is preliminary data.</text>
</comment>
<gene>
    <name evidence="7" type="ORF">B9G98_00998</name>
</gene>